<dbReference type="SUPFAM" id="SSF53187">
    <property type="entry name" value="Zn-dependent exopeptidases"/>
    <property type="match status" value="1"/>
</dbReference>
<accession>A0A1I0QTX4</accession>
<dbReference type="Gene3D" id="3.40.630.40">
    <property type="entry name" value="Zn-dependent exopeptidases"/>
    <property type="match status" value="1"/>
</dbReference>
<name>A0A1I0QTX4_9RHOB</name>
<evidence type="ECO:0000313" key="1">
    <source>
        <dbReference type="EMBL" id="SEW31075.1"/>
    </source>
</evidence>
<keyword evidence="2" id="KW-1185">Reference proteome</keyword>
<keyword evidence="1" id="KW-0378">Hydrolase</keyword>
<dbReference type="EMBL" id="FOIZ01000001">
    <property type="protein sequence ID" value="SEW31075.1"/>
    <property type="molecule type" value="Genomic_DNA"/>
</dbReference>
<evidence type="ECO:0000313" key="2">
    <source>
        <dbReference type="Proteomes" id="UP000199167"/>
    </source>
</evidence>
<sequence length="256" mass="27969">MNHADHLLEGASVEVLNVQAESSVIVVCEHASAHIPKEFKDLGLSTAALQSHVAWDLGARAIAMKMAETMSATFVASRISRLVYDCNRPPDAPDAIPERSEVVDVPGNANLTPTQKADRVAKYYDPFRRALAKIISGKDVPVLVTVHSFTPIYFGTPRNVEIGVLHDKDRRLADAMLDVAGGHTDCDVRRNEPYGPDDGVTHTLREHALPDAHLNVMLEIRNDLIADAQTQTKMARMLSAWVTQAISMVEADACKA</sequence>
<dbReference type="Proteomes" id="UP000199167">
    <property type="component" value="Unassembled WGS sequence"/>
</dbReference>
<dbReference type="AlphaFoldDB" id="A0A1I0QTX4"/>
<protein>
    <submittedName>
        <fullName evidence="1">Predicted N-formylglutamate amidohydrolase</fullName>
    </submittedName>
</protein>
<dbReference type="InterPro" id="IPR011227">
    <property type="entry name" value="UCP029730"/>
</dbReference>
<dbReference type="GO" id="GO:0016787">
    <property type="term" value="F:hydrolase activity"/>
    <property type="evidence" value="ECO:0007669"/>
    <property type="project" value="UniProtKB-KW"/>
</dbReference>
<dbReference type="STRING" id="364200.SAMN04488515_2202"/>
<dbReference type="InterPro" id="IPR007709">
    <property type="entry name" value="N-FG_amidohydro"/>
</dbReference>
<dbReference type="RefSeq" id="WP_089993904.1">
    <property type="nucleotide sequence ID" value="NZ_FOIZ01000001.1"/>
</dbReference>
<dbReference type="OrthoDB" id="9815326at2"/>
<dbReference type="PIRSF" id="PIRSF029730">
    <property type="entry name" value="UCP029730"/>
    <property type="match status" value="1"/>
</dbReference>
<organism evidence="1 2">
    <name type="scientific">Cognatiyoonia koreensis</name>
    <dbReference type="NCBI Taxonomy" id="364200"/>
    <lineage>
        <taxon>Bacteria</taxon>
        <taxon>Pseudomonadati</taxon>
        <taxon>Pseudomonadota</taxon>
        <taxon>Alphaproteobacteria</taxon>
        <taxon>Rhodobacterales</taxon>
        <taxon>Paracoccaceae</taxon>
        <taxon>Cognatiyoonia</taxon>
    </lineage>
</organism>
<gene>
    <name evidence="1" type="ORF">SAMN04488515_2202</name>
</gene>
<dbReference type="Pfam" id="PF05013">
    <property type="entry name" value="FGase"/>
    <property type="match status" value="1"/>
</dbReference>
<proteinExistence type="predicted"/>
<reference evidence="1 2" key="1">
    <citation type="submission" date="2016-10" db="EMBL/GenBank/DDBJ databases">
        <authorList>
            <person name="de Groot N.N."/>
        </authorList>
    </citation>
    <scope>NUCLEOTIDE SEQUENCE [LARGE SCALE GENOMIC DNA]</scope>
    <source>
        <strain evidence="1 2">DSM 17925</strain>
    </source>
</reference>